<dbReference type="AlphaFoldDB" id="A0A1J1HM77"/>
<dbReference type="EMBL" id="CVRI01000004">
    <property type="protein sequence ID" value="CRK87329.1"/>
    <property type="molecule type" value="Genomic_DNA"/>
</dbReference>
<dbReference type="InterPro" id="IPR050328">
    <property type="entry name" value="Dev_Immune_Receptor"/>
</dbReference>
<proteinExistence type="predicted"/>
<dbReference type="GO" id="GO:0005615">
    <property type="term" value="C:extracellular space"/>
    <property type="evidence" value="ECO:0007669"/>
    <property type="project" value="TreeGrafter"/>
</dbReference>
<dbReference type="Pfam" id="PF13855">
    <property type="entry name" value="LRR_8"/>
    <property type="match status" value="1"/>
</dbReference>
<dbReference type="STRING" id="568069.A0A1J1HM77"/>
<reference evidence="3 4" key="1">
    <citation type="submission" date="2015-04" db="EMBL/GenBank/DDBJ databases">
        <authorList>
            <person name="Syromyatnikov M.Y."/>
            <person name="Popov V.N."/>
        </authorList>
    </citation>
    <scope>NUCLEOTIDE SEQUENCE [LARGE SCALE GENOMIC DNA]</scope>
</reference>
<evidence type="ECO:0000313" key="4">
    <source>
        <dbReference type="Proteomes" id="UP000183832"/>
    </source>
</evidence>
<evidence type="ECO:0000256" key="2">
    <source>
        <dbReference type="SAM" id="SignalP"/>
    </source>
</evidence>
<dbReference type="GO" id="GO:0031012">
    <property type="term" value="C:extracellular matrix"/>
    <property type="evidence" value="ECO:0007669"/>
    <property type="project" value="TreeGrafter"/>
</dbReference>
<keyword evidence="1 2" id="KW-0732">Signal</keyword>
<feature type="chain" id="PRO_5013063007" evidence="2">
    <location>
        <begin position="19"/>
        <end position="208"/>
    </location>
</feature>
<dbReference type="PANTHER" id="PTHR24373">
    <property type="entry name" value="SLIT RELATED LEUCINE-RICH REPEAT NEURONAL PROTEIN"/>
    <property type="match status" value="1"/>
</dbReference>
<feature type="signal peptide" evidence="2">
    <location>
        <begin position="1"/>
        <end position="18"/>
    </location>
</feature>
<dbReference type="Proteomes" id="UP000183832">
    <property type="component" value="Unassembled WGS sequence"/>
</dbReference>
<dbReference type="OrthoDB" id="7751218at2759"/>
<dbReference type="InterPro" id="IPR001611">
    <property type="entry name" value="Leu-rich_rpt"/>
</dbReference>
<gene>
    <name evidence="3" type="ORF">CLUMA_CG001131</name>
</gene>
<organism evidence="3 4">
    <name type="scientific">Clunio marinus</name>
    <dbReference type="NCBI Taxonomy" id="568069"/>
    <lineage>
        <taxon>Eukaryota</taxon>
        <taxon>Metazoa</taxon>
        <taxon>Ecdysozoa</taxon>
        <taxon>Arthropoda</taxon>
        <taxon>Hexapoda</taxon>
        <taxon>Insecta</taxon>
        <taxon>Pterygota</taxon>
        <taxon>Neoptera</taxon>
        <taxon>Endopterygota</taxon>
        <taxon>Diptera</taxon>
        <taxon>Nematocera</taxon>
        <taxon>Chironomoidea</taxon>
        <taxon>Chironomidae</taxon>
        <taxon>Clunio</taxon>
    </lineage>
</organism>
<accession>A0A1J1HM77</accession>
<evidence type="ECO:0000313" key="3">
    <source>
        <dbReference type="EMBL" id="CRK87329.1"/>
    </source>
</evidence>
<protein>
    <submittedName>
        <fullName evidence="3">CLUMA_CG001131, isoform A</fullName>
    </submittedName>
</protein>
<dbReference type="Gene3D" id="3.80.10.10">
    <property type="entry name" value="Ribonuclease Inhibitor"/>
    <property type="match status" value="1"/>
</dbReference>
<evidence type="ECO:0000256" key="1">
    <source>
        <dbReference type="ARBA" id="ARBA00022729"/>
    </source>
</evidence>
<dbReference type="InterPro" id="IPR032675">
    <property type="entry name" value="LRR_dom_sf"/>
</dbReference>
<sequence>MKLAVIFLILVASHCCVGVDIYCDFIGYDWNNWGQKYICSAKLEENVLRSSLSKVTVLTQVPNVSPMKKLKSLYLFENSIETLTKEDLSENLELEVIWLYHNKLKYIEASAFEQLPKLRVVDLTHNRCIDMKRNQYDQLPFYNAINDKCSERPVEENEIETLARSEFTLLIAAIAAILGLDAIFTCESIDWDYWSQWSQTIPMHFGSF</sequence>
<dbReference type="SUPFAM" id="SSF52058">
    <property type="entry name" value="L domain-like"/>
    <property type="match status" value="1"/>
</dbReference>
<keyword evidence="4" id="KW-1185">Reference proteome</keyword>
<name>A0A1J1HM77_9DIPT</name>
<dbReference type="PANTHER" id="PTHR24373:SF378">
    <property type="entry name" value="FI03225P-RELATED"/>
    <property type="match status" value="1"/>
</dbReference>